<dbReference type="Pfam" id="PF10440">
    <property type="entry name" value="WIYLD"/>
    <property type="match status" value="1"/>
</dbReference>
<evidence type="ECO:0000313" key="2">
    <source>
        <dbReference type="EMBL" id="CAK9139546.1"/>
    </source>
</evidence>
<proteinExistence type="predicted"/>
<keyword evidence="3" id="KW-1185">Reference proteome</keyword>
<sequence>MLAPSPKVTKACQAMKQYGIHHMTVKTVLKDLLNVYDHNWKLIEDKIYAAPLDAIFEQKDRNVKREATKKHGPRFTSAPARMHCREVALVSQTSCKRKVAESSHVFPGDKKTETRIGSPLKYYESKRKKSCSPT</sequence>
<dbReference type="InterPro" id="IPR043017">
    <property type="entry name" value="WIYLD_dom_sf"/>
</dbReference>
<reference evidence="2 3" key="1">
    <citation type="submission" date="2024-02" db="EMBL/GenBank/DDBJ databases">
        <authorList>
            <person name="Vignale AGUSTIN F."/>
            <person name="Sosa J E."/>
            <person name="Modenutti C."/>
        </authorList>
    </citation>
    <scope>NUCLEOTIDE SEQUENCE [LARGE SCALE GENOMIC DNA]</scope>
</reference>
<dbReference type="Proteomes" id="UP001642360">
    <property type="component" value="Unassembled WGS sequence"/>
</dbReference>
<feature type="domain" description="WIYLD" evidence="1">
    <location>
        <begin position="7"/>
        <end position="60"/>
    </location>
</feature>
<dbReference type="EMBL" id="CAUOFW020000970">
    <property type="protein sequence ID" value="CAK9139546.1"/>
    <property type="molecule type" value="Genomic_DNA"/>
</dbReference>
<gene>
    <name evidence="2" type="ORF">ILEXP_LOCUS6939</name>
</gene>
<accession>A0ABC8R3G6</accession>
<dbReference type="AlphaFoldDB" id="A0ABC8R3G6"/>
<comment type="caution">
    <text evidence="2">The sequence shown here is derived from an EMBL/GenBank/DDBJ whole genome shotgun (WGS) entry which is preliminary data.</text>
</comment>
<dbReference type="PANTHER" id="PTHR46450">
    <property type="entry name" value="INACTIVE HISTONE-LYSINE N-METHYLTRANSFERASE SUVR1-RELATED"/>
    <property type="match status" value="1"/>
</dbReference>
<evidence type="ECO:0000259" key="1">
    <source>
        <dbReference type="Pfam" id="PF10440"/>
    </source>
</evidence>
<dbReference type="InterPro" id="IPR018848">
    <property type="entry name" value="WIYLD_domain"/>
</dbReference>
<evidence type="ECO:0000313" key="3">
    <source>
        <dbReference type="Proteomes" id="UP001642360"/>
    </source>
</evidence>
<dbReference type="PANTHER" id="PTHR46450:SF24">
    <property type="entry name" value="HISTONE-LYSINE N-METHYLTRANSFERASE SUVR4"/>
    <property type="match status" value="1"/>
</dbReference>
<protein>
    <recommendedName>
        <fullName evidence="1">WIYLD domain-containing protein</fullName>
    </recommendedName>
</protein>
<name>A0ABC8R3G6_9AQUA</name>
<organism evidence="2 3">
    <name type="scientific">Ilex paraguariensis</name>
    <name type="common">yerba mate</name>
    <dbReference type="NCBI Taxonomy" id="185542"/>
    <lineage>
        <taxon>Eukaryota</taxon>
        <taxon>Viridiplantae</taxon>
        <taxon>Streptophyta</taxon>
        <taxon>Embryophyta</taxon>
        <taxon>Tracheophyta</taxon>
        <taxon>Spermatophyta</taxon>
        <taxon>Magnoliopsida</taxon>
        <taxon>eudicotyledons</taxon>
        <taxon>Gunneridae</taxon>
        <taxon>Pentapetalae</taxon>
        <taxon>asterids</taxon>
        <taxon>campanulids</taxon>
        <taxon>Aquifoliales</taxon>
        <taxon>Aquifoliaceae</taxon>
        <taxon>Ilex</taxon>
    </lineage>
</organism>
<dbReference type="Gene3D" id="1.10.8.850">
    <property type="entry name" value="Histone-lysine N methyltransferase , C-terminal domain-like"/>
    <property type="match status" value="1"/>
</dbReference>